<dbReference type="Pfam" id="PF21672">
    <property type="entry name" value="COMM_HN"/>
    <property type="match status" value="1"/>
</dbReference>
<keyword evidence="2" id="KW-1185">Reference proteome</keyword>
<name>A0A9J6BVP0_POLVA</name>
<dbReference type="Proteomes" id="UP001107558">
    <property type="component" value="Chromosome 3"/>
</dbReference>
<dbReference type="EMBL" id="JADBJN010000003">
    <property type="protein sequence ID" value="KAG5673342.1"/>
    <property type="molecule type" value="Genomic_DNA"/>
</dbReference>
<dbReference type="AlphaFoldDB" id="A0A9J6BVP0"/>
<dbReference type="InterPro" id="IPR037361">
    <property type="entry name" value="COMMD10"/>
</dbReference>
<accession>A0A9J6BVP0</accession>
<evidence type="ECO:0000313" key="1">
    <source>
        <dbReference type="EMBL" id="KAG5673342.1"/>
    </source>
</evidence>
<evidence type="ECO:0000313" key="2">
    <source>
        <dbReference type="Proteomes" id="UP001107558"/>
    </source>
</evidence>
<proteinExistence type="predicted"/>
<evidence type="ECO:0008006" key="3">
    <source>
        <dbReference type="Google" id="ProtNLM"/>
    </source>
</evidence>
<gene>
    <name evidence="1" type="ORF">PVAND_003401</name>
</gene>
<comment type="caution">
    <text evidence="1">The sequence shown here is derived from an EMBL/GenBank/DDBJ whole genome shotgun (WGS) entry which is preliminary data.</text>
</comment>
<protein>
    <recommendedName>
        <fullName evidence="3">COMM domain-containing protein</fullName>
    </recommendedName>
</protein>
<reference evidence="1" key="1">
    <citation type="submission" date="2021-03" db="EMBL/GenBank/DDBJ databases">
        <title>Chromosome level genome of the anhydrobiotic midge Polypedilum vanderplanki.</title>
        <authorList>
            <person name="Yoshida Y."/>
            <person name="Kikawada T."/>
            <person name="Gusev O."/>
        </authorList>
    </citation>
    <scope>NUCLEOTIDE SEQUENCE</scope>
    <source>
        <strain evidence="1">NIAS01</strain>
        <tissue evidence="1">Whole body or cell culture</tissue>
    </source>
</reference>
<sequence>MWYHKKKKFLDGIEKCLKLSDNEFEQLVDKINEIYKASEDDLSALQEVQIKNDSISNDEKVLILKTIYYLIQRFNIFILSPIKLQSDLNNLGFTSEKSQILGKIYSEISRPLITNVDMNTSTDEEVNWQIKTTLSEPANQKCKILKAHITLKNKNQKIVFDDLIHSELTNLFDKIEIIQSELDNLNK</sequence>
<dbReference type="OrthoDB" id="77522at2759"/>
<dbReference type="PANTHER" id="PTHR12333:SF0">
    <property type="entry name" value="COMM DOMAIN-CONTAINING PROTEIN 10"/>
    <property type="match status" value="1"/>
</dbReference>
<organism evidence="1 2">
    <name type="scientific">Polypedilum vanderplanki</name>
    <name type="common">Sleeping chironomid midge</name>
    <dbReference type="NCBI Taxonomy" id="319348"/>
    <lineage>
        <taxon>Eukaryota</taxon>
        <taxon>Metazoa</taxon>
        <taxon>Ecdysozoa</taxon>
        <taxon>Arthropoda</taxon>
        <taxon>Hexapoda</taxon>
        <taxon>Insecta</taxon>
        <taxon>Pterygota</taxon>
        <taxon>Neoptera</taxon>
        <taxon>Endopterygota</taxon>
        <taxon>Diptera</taxon>
        <taxon>Nematocera</taxon>
        <taxon>Chironomoidea</taxon>
        <taxon>Chironomidae</taxon>
        <taxon>Chironominae</taxon>
        <taxon>Polypedilum</taxon>
        <taxon>Polypedilum</taxon>
    </lineage>
</organism>
<dbReference type="PANTHER" id="PTHR12333">
    <property type="entry name" value="COMM DOMAIN CONTAINING PROTEIN 10"/>
    <property type="match status" value="1"/>
</dbReference>